<keyword evidence="3" id="KW-0436">Ligase</keyword>
<sequence>MNNIFFFFFSTKSMREDGEFEVIKKPILKPSLRHQVHIEAYGEGNETRLTGRHESASINTFSWVNLKVGVLLRTWIHMW</sequence>
<name>A0A396GNX8_MEDTR</name>
<proteinExistence type="predicted"/>
<dbReference type="Gramene" id="rna47578">
    <property type="protein sequence ID" value="RHN41274.1"/>
    <property type="gene ID" value="gene47578"/>
</dbReference>
<gene>
    <name evidence="3" type="ORF">MtrunA17_Chr8g0364341</name>
</gene>
<dbReference type="Gene3D" id="3.30.590.10">
    <property type="entry name" value="Glutamine synthetase/guanido kinase, catalytic domain"/>
    <property type="match status" value="1"/>
</dbReference>
<comment type="caution">
    <text evidence="3">The sequence shown here is derived from an EMBL/GenBank/DDBJ whole genome shotgun (WGS) entry which is preliminary data.</text>
</comment>
<dbReference type="PANTHER" id="PTHR20852">
    <property type="entry name" value="GLUTAMINE SYNTHETASE"/>
    <property type="match status" value="1"/>
</dbReference>
<evidence type="ECO:0000256" key="2">
    <source>
        <dbReference type="ARBA" id="ARBA00030668"/>
    </source>
</evidence>
<organism evidence="3">
    <name type="scientific">Medicago truncatula</name>
    <name type="common">Barrel medic</name>
    <name type="synonym">Medicago tribuloides</name>
    <dbReference type="NCBI Taxonomy" id="3880"/>
    <lineage>
        <taxon>Eukaryota</taxon>
        <taxon>Viridiplantae</taxon>
        <taxon>Streptophyta</taxon>
        <taxon>Embryophyta</taxon>
        <taxon>Tracheophyta</taxon>
        <taxon>Spermatophyta</taxon>
        <taxon>Magnoliopsida</taxon>
        <taxon>eudicotyledons</taxon>
        <taxon>Gunneridae</taxon>
        <taxon>Pentapetalae</taxon>
        <taxon>rosids</taxon>
        <taxon>fabids</taxon>
        <taxon>Fabales</taxon>
        <taxon>Fabaceae</taxon>
        <taxon>Papilionoideae</taxon>
        <taxon>50 kb inversion clade</taxon>
        <taxon>NPAAA clade</taxon>
        <taxon>Hologalegina</taxon>
        <taxon>IRL clade</taxon>
        <taxon>Trifolieae</taxon>
        <taxon>Medicago</taxon>
    </lineage>
</organism>
<comment type="subunit">
    <text evidence="1">Homooctamer.</text>
</comment>
<dbReference type="EMBL" id="PSQE01000008">
    <property type="protein sequence ID" value="RHN41274.1"/>
    <property type="molecule type" value="Genomic_DNA"/>
</dbReference>
<evidence type="ECO:0000256" key="1">
    <source>
        <dbReference type="ARBA" id="ARBA00011823"/>
    </source>
</evidence>
<evidence type="ECO:0000313" key="3">
    <source>
        <dbReference type="EMBL" id="RHN41274.1"/>
    </source>
</evidence>
<reference evidence="3" key="1">
    <citation type="journal article" date="2018" name="Nat. Plants">
        <title>Whole-genome landscape of Medicago truncatula symbiotic genes.</title>
        <authorList>
            <person name="Pecrix Y."/>
            <person name="Gamas P."/>
            <person name="Carrere S."/>
        </authorList>
    </citation>
    <scope>NUCLEOTIDE SEQUENCE</scope>
    <source>
        <tissue evidence="3">Leaves</tissue>
    </source>
</reference>
<dbReference type="PANTHER" id="PTHR20852:SF118">
    <property type="entry name" value="GLUTAMINE SYNTHETASE, CHLOROPLASTIC_MITOCHONDRIAL"/>
    <property type="match status" value="1"/>
</dbReference>
<accession>A0A396GNX8</accession>
<protein>
    <recommendedName>
        <fullName evidence="2">Glutamate--ammonia ligase</fullName>
    </recommendedName>
</protein>
<dbReference type="AlphaFoldDB" id="A0A396GNX8"/>
<dbReference type="GO" id="GO:0016874">
    <property type="term" value="F:ligase activity"/>
    <property type="evidence" value="ECO:0007669"/>
    <property type="project" value="UniProtKB-KW"/>
</dbReference>
<dbReference type="InterPro" id="IPR050292">
    <property type="entry name" value="Glutamine_Synthetase"/>
</dbReference>
<dbReference type="Proteomes" id="UP000265566">
    <property type="component" value="Chromosome 8"/>
</dbReference>